<keyword evidence="2" id="KW-1133">Transmembrane helix</keyword>
<dbReference type="EMBL" id="LBSX01000016">
    <property type="protein sequence ID" value="KKQ27040.1"/>
    <property type="molecule type" value="Genomic_DNA"/>
</dbReference>
<evidence type="ECO:0000256" key="2">
    <source>
        <dbReference type="SAM" id="Phobius"/>
    </source>
</evidence>
<evidence type="ECO:0000313" key="4">
    <source>
        <dbReference type="Proteomes" id="UP000034849"/>
    </source>
</evidence>
<organism evidence="3 4">
    <name type="scientific">Candidatus Magasanikbacteria bacterium GW2011_GWC2_37_14</name>
    <dbReference type="NCBI Taxonomy" id="1619046"/>
    <lineage>
        <taxon>Bacteria</taxon>
        <taxon>Candidatus Magasanikiibacteriota</taxon>
    </lineage>
</organism>
<feature type="region of interest" description="Disordered" evidence="1">
    <location>
        <begin position="216"/>
        <end position="235"/>
    </location>
</feature>
<accession>A0A0G0GLL0</accession>
<keyword evidence="2" id="KW-0812">Transmembrane</keyword>
<feature type="compositionally biased region" description="Low complexity" evidence="1">
    <location>
        <begin position="216"/>
        <end position="231"/>
    </location>
</feature>
<keyword evidence="2" id="KW-0472">Membrane</keyword>
<name>A0A0G0GLL0_9BACT</name>
<proteinExistence type="predicted"/>
<reference evidence="3 4" key="1">
    <citation type="journal article" date="2015" name="Nature">
        <title>rRNA introns, odd ribosomes, and small enigmatic genomes across a large radiation of phyla.</title>
        <authorList>
            <person name="Brown C.T."/>
            <person name="Hug L.A."/>
            <person name="Thomas B.C."/>
            <person name="Sharon I."/>
            <person name="Castelle C.J."/>
            <person name="Singh A."/>
            <person name="Wilkins M.J."/>
            <person name="Williams K.H."/>
            <person name="Banfield J.F."/>
        </authorList>
    </citation>
    <scope>NUCLEOTIDE SEQUENCE [LARGE SCALE GENOMIC DNA]</scope>
</reference>
<evidence type="ECO:0000256" key="1">
    <source>
        <dbReference type="SAM" id="MobiDB-lite"/>
    </source>
</evidence>
<sequence>MWFILSALGNTPQQRATAPLGARPKCPTRATIRSAWNWSTLTTSFLSGGAIMAKATPPVLDRKVLSATLVDMLMATLPDNTDRAALEVEITALLNAPEKISEIDDARFNNDGSSRLGTVEDALFLANKVSRIERVEEVVFDDDNEKPRMPKATTPWWQLGIVAVLALAALVLGYLAYGHVAWHYHGYDAKGGQYVKTEYSAKWVREARESFGFIGEEATPAEAPKPTPTTTGDDDFDEKERYLLGHFPAYLTIERDDAAEGGDRIARERFRVCFVGSRPYRRAAGIGS</sequence>
<feature type="transmembrane region" description="Helical" evidence="2">
    <location>
        <begin position="156"/>
        <end position="177"/>
    </location>
</feature>
<protein>
    <submittedName>
        <fullName evidence="3">Uncharacterized protein</fullName>
    </submittedName>
</protein>
<dbReference type="AlphaFoldDB" id="A0A0G0GLL0"/>
<comment type="caution">
    <text evidence="3">The sequence shown here is derived from an EMBL/GenBank/DDBJ whole genome shotgun (WGS) entry which is preliminary data.</text>
</comment>
<dbReference type="Proteomes" id="UP000034849">
    <property type="component" value="Unassembled WGS sequence"/>
</dbReference>
<evidence type="ECO:0000313" key="3">
    <source>
        <dbReference type="EMBL" id="KKQ27040.1"/>
    </source>
</evidence>
<gene>
    <name evidence="3" type="ORF">US42_C0016G0025</name>
</gene>